<dbReference type="InterPro" id="IPR019350">
    <property type="entry name" value="RNA_pol_I-sp_TIF_RRN6-like"/>
</dbReference>
<feature type="compositionally biased region" description="Polar residues" evidence="1">
    <location>
        <begin position="986"/>
        <end position="1006"/>
    </location>
</feature>
<evidence type="ECO:0000313" key="5">
    <source>
        <dbReference type="EMBL" id="KAJ5369602.1"/>
    </source>
</evidence>
<evidence type="ECO:0000256" key="1">
    <source>
        <dbReference type="SAM" id="MobiDB-lite"/>
    </source>
</evidence>
<proteinExistence type="predicted"/>
<dbReference type="InterPro" id="IPR048536">
    <property type="entry name" value="Rrn6_K-rich"/>
</dbReference>
<dbReference type="EMBL" id="JAPZBU010000013">
    <property type="protein sequence ID" value="KAJ5369602.1"/>
    <property type="molecule type" value="Genomic_DNA"/>
</dbReference>
<feature type="domain" description="RRN6 K-rich C-terminal" evidence="3">
    <location>
        <begin position="886"/>
        <end position="1041"/>
    </location>
</feature>
<reference evidence="5" key="1">
    <citation type="submission" date="2022-12" db="EMBL/GenBank/DDBJ databases">
        <authorList>
            <person name="Petersen C."/>
        </authorList>
    </citation>
    <scope>NUCLEOTIDE SEQUENCE</scope>
    <source>
        <strain evidence="5">IBT 29677</strain>
    </source>
</reference>
<feature type="compositionally biased region" description="Low complexity" evidence="1">
    <location>
        <begin position="825"/>
        <end position="856"/>
    </location>
</feature>
<feature type="domain" description="RRN6 helical bundle" evidence="4">
    <location>
        <begin position="575"/>
        <end position="780"/>
    </location>
</feature>
<dbReference type="RefSeq" id="XP_056480840.1">
    <property type="nucleotide sequence ID" value="XM_056638851.1"/>
</dbReference>
<evidence type="ECO:0008006" key="7">
    <source>
        <dbReference type="Google" id="ProtNLM"/>
    </source>
</evidence>
<dbReference type="Pfam" id="PF20639">
    <property type="entry name" value="Rrn6_K-rich"/>
    <property type="match status" value="1"/>
</dbReference>
<dbReference type="InterPro" id="IPR048537">
    <property type="entry name" value="RRN6_HB"/>
</dbReference>
<dbReference type="GO" id="GO:0001163">
    <property type="term" value="F:RNA polymerase I transcription regulatory region sequence-specific DNA binding"/>
    <property type="evidence" value="ECO:0007669"/>
    <property type="project" value="TreeGrafter"/>
</dbReference>
<dbReference type="Pfam" id="PF10214">
    <property type="entry name" value="Rrn6_beta-prop"/>
    <property type="match status" value="1"/>
</dbReference>
<feature type="domain" description="RRN6 beta-propeller" evidence="2">
    <location>
        <begin position="103"/>
        <end position="476"/>
    </location>
</feature>
<feature type="region of interest" description="Disordered" evidence="1">
    <location>
        <begin position="910"/>
        <end position="971"/>
    </location>
</feature>
<evidence type="ECO:0000313" key="6">
    <source>
        <dbReference type="Proteomes" id="UP001147747"/>
    </source>
</evidence>
<dbReference type="Pfam" id="PF20640">
    <property type="entry name" value="Rrn6_HB"/>
    <property type="match status" value="1"/>
</dbReference>
<dbReference type="PANTHER" id="PTHR28221">
    <property type="entry name" value="RNA POLYMERASE I-SPECIFIC TRANSCRIPTION INITIATION FACTOR RRN6"/>
    <property type="match status" value="1"/>
</dbReference>
<feature type="compositionally biased region" description="Basic residues" evidence="1">
    <location>
        <begin position="925"/>
        <end position="938"/>
    </location>
</feature>
<feature type="compositionally biased region" description="Basic residues" evidence="1">
    <location>
        <begin position="1028"/>
        <end position="1041"/>
    </location>
</feature>
<feature type="region of interest" description="Disordered" evidence="1">
    <location>
        <begin position="986"/>
        <end position="1041"/>
    </location>
</feature>
<reference evidence="5" key="2">
    <citation type="journal article" date="2023" name="IMA Fungus">
        <title>Comparative genomic study of the Penicillium genus elucidates a diverse pangenome and 15 lateral gene transfer events.</title>
        <authorList>
            <person name="Petersen C."/>
            <person name="Sorensen T."/>
            <person name="Nielsen M.R."/>
            <person name="Sondergaard T.E."/>
            <person name="Sorensen J.L."/>
            <person name="Fitzpatrick D.A."/>
            <person name="Frisvad J.C."/>
            <person name="Nielsen K.L."/>
        </authorList>
    </citation>
    <scope>NUCLEOTIDE SEQUENCE</scope>
    <source>
        <strain evidence="5">IBT 29677</strain>
    </source>
</reference>
<accession>A0A9W9S0T4</accession>
<dbReference type="GeneID" id="81377831"/>
<dbReference type="Proteomes" id="UP001147747">
    <property type="component" value="Unassembled WGS sequence"/>
</dbReference>
<evidence type="ECO:0000259" key="4">
    <source>
        <dbReference type="Pfam" id="PF20640"/>
    </source>
</evidence>
<feature type="compositionally biased region" description="Polar residues" evidence="1">
    <location>
        <begin position="801"/>
        <end position="824"/>
    </location>
</feature>
<dbReference type="AlphaFoldDB" id="A0A9W9S0T4"/>
<evidence type="ECO:0000259" key="3">
    <source>
        <dbReference type="Pfam" id="PF20639"/>
    </source>
</evidence>
<dbReference type="OrthoDB" id="4090074at2759"/>
<dbReference type="PANTHER" id="PTHR28221:SF2">
    <property type="entry name" value="RNA POLYMERASE I-SPECIFIC TRANSCRIPTION INITIATION FACTOR RRN6"/>
    <property type="match status" value="1"/>
</dbReference>
<protein>
    <recommendedName>
        <fullName evidence="7">RNA polymerase I-specific transcription initiation factor RRN6-like protein</fullName>
    </recommendedName>
</protein>
<dbReference type="GO" id="GO:0070860">
    <property type="term" value="C:RNA polymerase I core factor complex"/>
    <property type="evidence" value="ECO:0007669"/>
    <property type="project" value="TreeGrafter"/>
</dbReference>
<gene>
    <name evidence="5" type="ORF">N7509_014214</name>
</gene>
<dbReference type="GO" id="GO:0001179">
    <property type="term" value="F:RNA polymerase I general transcription initiation factor binding"/>
    <property type="evidence" value="ECO:0007669"/>
    <property type="project" value="TreeGrafter"/>
</dbReference>
<feature type="compositionally biased region" description="Low complexity" evidence="1">
    <location>
        <begin position="945"/>
        <end position="968"/>
    </location>
</feature>
<sequence length="1041" mass="115656">MDEHSESALHYGHTGRAIYVPDTRSWSFTRSFKRPSLISNTGLTRTTVPSPLAPAQRQRFIEHLPSAGQGLIPKVLPDLASDWSSVRNDSFSRAVANTIKSYDPQASTLLDLGYADPALENLNARQTVAIAASVTGECGNIITFRVLEEDHVQLDDDHPLHIPCIGDDDGDETEWSRRGAPILQVCFARSLEERPHWMAARLPDVTVIFRPRLYRREAVPIYVPENDISEFAVSRRNSPLDANPVLEISIMQTGGAQHADVTFNPWYPRQFGIIDTEGHWSIWEITGHPRKRKSAFAAKCLRRGSLPWMDQFQDPNGPQYDGWSSIEWVGDVSTVLVSDRRCVMVSPIVGEDNQAYPVELGLTLHSEWVLEVLRSAQNTSHFFVLTTTRLLWFDMANAQPNRSGDMQPLRARLAWRHFRDPEDLTLRLSSVQMGNTLQIVLYSRLTSLVQTFQVPMINEEQTESGSVSDSVMLDIPSTIEVSSLGEISHTPYLTFVFRQVGYAPINPAITEYNTDMTLVKLFWSDSNFAVHETLFRSADAKSDEQDELGEGSHGSHVLHLRKKLPNLRSKLKDDDDDDEFIVDDWDESTVAPPRAGIQNSSSRKVEPSFDSQWTLNMTTIYEAVVANLLAGTNRSDSESLLRPTLSQLTKELQSNTLGTLKKWNSTETMLELSDGRPLLDDIDQGAEDLAGLVATALRFQDTEAQRSFMVLPLHLSKLFHGVLNVPQGVRSGLDFLDTYKQLVTDWVTSLPHGINGIPDQTRIMKEKMIRQITLDLCLARLIRISNTTDPKATQAGIGAVESTNQHQPPVKPTKSSSGNAISLRSSQWQLPSSQILPSQQDSSSQIPPSSTPSAPSEPAKETQNKLYTNLAAFTTLREPRQPRNVAMLLSHWKPGTDPSTYEWNKTSQMLENEESQRMSAPGTPRRSRSQSKRSRSRSKSVVPEASTSNSASASATNASANASASATALPPTPVAPMIRARASQPSWTEMGTAFTSSLPMASSQPTLDEAPMTQIERGRFGAREGLKKTPKAKKKRRAAGF</sequence>
<dbReference type="InterPro" id="IPR048535">
    <property type="entry name" value="RRN6_beta-prop"/>
</dbReference>
<name>A0A9W9S0T4_9EURO</name>
<evidence type="ECO:0000259" key="2">
    <source>
        <dbReference type="Pfam" id="PF10214"/>
    </source>
</evidence>
<keyword evidence="6" id="KW-1185">Reference proteome</keyword>
<feature type="compositionally biased region" description="Basic and acidic residues" evidence="1">
    <location>
        <begin position="1016"/>
        <end position="1027"/>
    </location>
</feature>
<dbReference type="GO" id="GO:0042790">
    <property type="term" value="P:nucleolar large rRNA transcription by RNA polymerase I"/>
    <property type="evidence" value="ECO:0007669"/>
    <property type="project" value="TreeGrafter"/>
</dbReference>
<comment type="caution">
    <text evidence="5">The sequence shown here is derived from an EMBL/GenBank/DDBJ whole genome shotgun (WGS) entry which is preliminary data.</text>
</comment>
<feature type="region of interest" description="Disordered" evidence="1">
    <location>
        <begin position="799"/>
        <end position="862"/>
    </location>
</feature>
<organism evidence="5 6">
    <name type="scientific">Penicillium cosmopolitanum</name>
    <dbReference type="NCBI Taxonomy" id="1131564"/>
    <lineage>
        <taxon>Eukaryota</taxon>
        <taxon>Fungi</taxon>
        <taxon>Dikarya</taxon>
        <taxon>Ascomycota</taxon>
        <taxon>Pezizomycotina</taxon>
        <taxon>Eurotiomycetes</taxon>
        <taxon>Eurotiomycetidae</taxon>
        <taxon>Eurotiales</taxon>
        <taxon>Aspergillaceae</taxon>
        <taxon>Penicillium</taxon>
    </lineage>
</organism>